<evidence type="ECO:0000256" key="1">
    <source>
        <dbReference type="ARBA" id="ARBA00004394"/>
    </source>
</evidence>
<dbReference type="RefSeq" id="XP_005777642.1">
    <property type="nucleotide sequence ID" value="XM_005777585.1"/>
</dbReference>
<dbReference type="PANTHER" id="PTHR12791">
    <property type="entry name" value="GOLGI SNARE BET1-RELATED"/>
    <property type="match status" value="1"/>
</dbReference>
<evidence type="ECO:0000256" key="2">
    <source>
        <dbReference type="ARBA" id="ARBA00022448"/>
    </source>
</evidence>
<dbReference type="KEGG" id="ehx:EMIHUDRAFT_206390"/>
<dbReference type="STRING" id="2903.R1CQE2"/>
<evidence type="ECO:0000313" key="11">
    <source>
        <dbReference type="EnsemblProtists" id="EOD25213"/>
    </source>
</evidence>
<organism evidence="11 12">
    <name type="scientific">Emiliania huxleyi (strain CCMP1516)</name>
    <dbReference type="NCBI Taxonomy" id="280463"/>
    <lineage>
        <taxon>Eukaryota</taxon>
        <taxon>Haptista</taxon>
        <taxon>Haptophyta</taxon>
        <taxon>Prymnesiophyceae</taxon>
        <taxon>Isochrysidales</taxon>
        <taxon>Noelaerhabdaceae</taxon>
        <taxon>Emiliania</taxon>
    </lineage>
</organism>
<evidence type="ECO:0000256" key="7">
    <source>
        <dbReference type="ARBA" id="ARBA00023136"/>
    </source>
</evidence>
<evidence type="ECO:0000256" key="4">
    <source>
        <dbReference type="ARBA" id="ARBA00022927"/>
    </source>
</evidence>
<evidence type="ECO:0000256" key="6">
    <source>
        <dbReference type="ARBA" id="ARBA00023034"/>
    </source>
</evidence>
<name>A0A0D3JNX8_EMIH1</name>
<dbReference type="EnsemblProtists" id="EOD25213">
    <property type="protein sequence ID" value="EOD25213"/>
    <property type="gene ID" value="EMIHUDRAFT_206390"/>
</dbReference>
<dbReference type="GeneID" id="17270759"/>
<dbReference type="AlphaFoldDB" id="A0A0D3JNX8"/>
<dbReference type="PROSITE" id="PS50192">
    <property type="entry name" value="T_SNARE"/>
    <property type="match status" value="1"/>
</dbReference>
<keyword evidence="4" id="KW-0653">Protein transport</keyword>
<keyword evidence="7 9" id="KW-0472">Membrane</keyword>
<keyword evidence="3 9" id="KW-0812">Transmembrane</keyword>
<evidence type="ECO:0000313" key="12">
    <source>
        <dbReference type="Proteomes" id="UP000013827"/>
    </source>
</evidence>
<evidence type="ECO:0000256" key="8">
    <source>
        <dbReference type="ARBA" id="ARBA00046280"/>
    </source>
</evidence>
<dbReference type="InterPro" id="IPR039899">
    <property type="entry name" value="BET1_SNARE"/>
</dbReference>
<sequence>MRSAAPVVYLCWCQCAPVPCPVRSKNSFYWPSKSDKRRRHNFCVAAFAMRGRAAAKGGASSSEYYMEQENDDQIGLLAGKVSALRGIAVQIGDHVREDNKMLDGLDDRLGKLASSKDSRHMLYLALFVVAVILLIYKLR</sequence>
<dbReference type="Proteomes" id="UP000013827">
    <property type="component" value="Unassembled WGS sequence"/>
</dbReference>
<dbReference type="PaxDb" id="2903-EOD25213"/>
<protein>
    <recommendedName>
        <fullName evidence="10">t-SNARE coiled-coil homology domain-containing protein</fullName>
    </recommendedName>
</protein>
<evidence type="ECO:0000259" key="10">
    <source>
        <dbReference type="PROSITE" id="PS50192"/>
    </source>
</evidence>
<dbReference type="GO" id="GO:0000139">
    <property type="term" value="C:Golgi membrane"/>
    <property type="evidence" value="ECO:0007669"/>
    <property type="project" value="UniProtKB-SubCell"/>
</dbReference>
<dbReference type="HOGENOM" id="CLU_086133_2_0_1"/>
<dbReference type="Gene3D" id="1.20.5.110">
    <property type="match status" value="1"/>
</dbReference>
<evidence type="ECO:0000256" key="3">
    <source>
        <dbReference type="ARBA" id="ARBA00022692"/>
    </source>
</evidence>
<dbReference type="InterPro" id="IPR000727">
    <property type="entry name" value="T_SNARE_dom"/>
</dbReference>
<proteinExistence type="predicted"/>
<evidence type="ECO:0000256" key="5">
    <source>
        <dbReference type="ARBA" id="ARBA00022989"/>
    </source>
</evidence>
<reference evidence="12" key="1">
    <citation type="journal article" date="2013" name="Nature">
        <title>Pan genome of the phytoplankton Emiliania underpins its global distribution.</title>
        <authorList>
            <person name="Read B.A."/>
            <person name="Kegel J."/>
            <person name="Klute M.J."/>
            <person name="Kuo A."/>
            <person name="Lefebvre S.C."/>
            <person name="Maumus F."/>
            <person name="Mayer C."/>
            <person name="Miller J."/>
            <person name="Monier A."/>
            <person name="Salamov A."/>
            <person name="Young J."/>
            <person name="Aguilar M."/>
            <person name="Claverie J.M."/>
            <person name="Frickenhaus S."/>
            <person name="Gonzalez K."/>
            <person name="Herman E.K."/>
            <person name="Lin Y.C."/>
            <person name="Napier J."/>
            <person name="Ogata H."/>
            <person name="Sarno A.F."/>
            <person name="Shmutz J."/>
            <person name="Schroeder D."/>
            <person name="de Vargas C."/>
            <person name="Verret F."/>
            <person name="von Dassow P."/>
            <person name="Valentin K."/>
            <person name="Van de Peer Y."/>
            <person name="Wheeler G."/>
            <person name="Dacks J.B."/>
            <person name="Delwiche C.F."/>
            <person name="Dyhrman S.T."/>
            <person name="Glockner G."/>
            <person name="John U."/>
            <person name="Richards T."/>
            <person name="Worden A.Z."/>
            <person name="Zhang X."/>
            <person name="Grigoriev I.V."/>
            <person name="Allen A.E."/>
            <person name="Bidle K."/>
            <person name="Borodovsky M."/>
            <person name="Bowler C."/>
            <person name="Brownlee C."/>
            <person name="Cock J.M."/>
            <person name="Elias M."/>
            <person name="Gladyshev V.N."/>
            <person name="Groth M."/>
            <person name="Guda C."/>
            <person name="Hadaegh A."/>
            <person name="Iglesias-Rodriguez M.D."/>
            <person name="Jenkins J."/>
            <person name="Jones B.M."/>
            <person name="Lawson T."/>
            <person name="Leese F."/>
            <person name="Lindquist E."/>
            <person name="Lobanov A."/>
            <person name="Lomsadze A."/>
            <person name="Malik S.B."/>
            <person name="Marsh M.E."/>
            <person name="Mackinder L."/>
            <person name="Mock T."/>
            <person name="Mueller-Roeber B."/>
            <person name="Pagarete A."/>
            <person name="Parker M."/>
            <person name="Probert I."/>
            <person name="Quesneville H."/>
            <person name="Raines C."/>
            <person name="Rensing S.A."/>
            <person name="Riano-Pachon D.M."/>
            <person name="Richier S."/>
            <person name="Rokitta S."/>
            <person name="Shiraiwa Y."/>
            <person name="Soanes D.M."/>
            <person name="van der Giezen M."/>
            <person name="Wahlund T.M."/>
            <person name="Williams B."/>
            <person name="Wilson W."/>
            <person name="Wolfe G."/>
            <person name="Wurch L.L."/>
        </authorList>
    </citation>
    <scope>NUCLEOTIDE SEQUENCE</scope>
</reference>
<keyword evidence="12" id="KW-1185">Reference proteome</keyword>
<feature type="transmembrane region" description="Helical" evidence="9">
    <location>
        <begin position="121"/>
        <end position="138"/>
    </location>
</feature>
<accession>A0A0D3JNX8</accession>
<keyword evidence="6" id="KW-0333">Golgi apparatus</keyword>
<dbReference type="GO" id="GO:0015031">
    <property type="term" value="P:protein transport"/>
    <property type="evidence" value="ECO:0007669"/>
    <property type="project" value="UniProtKB-KW"/>
</dbReference>
<keyword evidence="5 9" id="KW-1133">Transmembrane helix</keyword>
<evidence type="ECO:0000256" key="9">
    <source>
        <dbReference type="SAM" id="Phobius"/>
    </source>
</evidence>
<dbReference type="SUPFAM" id="SSF58038">
    <property type="entry name" value="SNARE fusion complex"/>
    <property type="match status" value="1"/>
</dbReference>
<feature type="domain" description="T-SNARE coiled-coil homology" evidence="10">
    <location>
        <begin position="64"/>
        <end position="109"/>
    </location>
</feature>
<comment type="subcellular location">
    <subcellularLocation>
        <location evidence="8">Endomembrane system</location>
        <topology evidence="8">Single-pass type IV membrane protein</topology>
    </subcellularLocation>
    <subcellularLocation>
        <location evidence="1">Golgi apparatus membrane</location>
    </subcellularLocation>
</comment>
<keyword evidence="2" id="KW-0813">Transport</keyword>
<dbReference type="CDD" id="cd15853">
    <property type="entry name" value="SNARE_Bet1"/>
    <property type="match status" value="1"/>
</dbReference>
<reference evidence="11" key="2">
    <citation type="submission" date="2024-10" db="UniProtKB">
        <authorList>
            <consortium name="EnsemblProtists"/>
        </authorList>
    </citation>
    <scope>IDENTIFICATION</scope>
</reference>